<dbReference type="Gene3D" id="3.40.50.150">
    <property type="entry name" value="Vaccinia Virus protein VP39"/>
    <property type="match status" value="1"/>
</dbReference>
<evidence type="ECO:0000256" key="5">
    <source>
        <dbReference type="ARBA" id="ARBA00048763"/>
    </source>
</evidence>
<sequence length="556" mass="60502">MVVDGDLPNAEVNDAGKASESKKRKVDEGNRDTHPHGQATTAAGAPNNNKRRKKNNKKKSKPANKHAKNRHAKNNQRNWIESCGESVNRVPANCTAPLTCLITRVEIDEEPLLPKKRKGNGHLAPYTKGGTVVNEDDGPKSEKNPNSTESTRIAKPSDSFLAQYMKKPTWQLPSSIVKGNEDKKLFIPVKRHESSKGSTKWAQERKKKGGGKDQYNLAHLPNGDNGDGITNPHPSSVVPDKFWAQRKRLFSRYDEGIMIGDCEMWYSVTPEAIANHIAGRITDGIISHRKKCNQPAGAAEAMSANDATHNKNTDLDEKVEPDESCRKIVILDVFCGVGGNSIALSRLNQKQEWNCEVQVVAVDNCLSRLEMAANNAAIYEIEPNNIRFIHADAVEVLHQFENGKRKPSDTIPTDDQLLNVSGYQIGGLGSLPDGVDAIFLSPPWGGMSYDMTKAGYNPAVSISIEHKADDNSQIITNGGEILALAAKAVLEKNGTSGSISYFLPRNTDGVSLGQCAVASGLEGCFEMEQNVVNGKVKTVTAYFGPGIGRETTSAIR</sequence>
<feature type="region of interest" description="Disordered" evidence="8">
    <location>
        <begin position="296"/>
        <end position="318"/>
    </location>
</feature>
<evidence type="ECO:0000256" key="8">
    <source>
        <dbReference type="SAM" id="MobiDB-lite"/>
    </source>
</evidence>
<name>K0RTS9_THAOC</name>
<evidence type="ECO:0000313" key="10">
    <source>
        <dbReference type="Proteomes" id="UP000266841"/>
    </source>
</evidence>
<feature type="compositionally biased region" description="Basic residues" evidence="8">
    <location>
        <begin position="49"/>
        <end position="74"/>
    </location>
</feature>
<comment type="catalytic activity">
    <reaction evidence="5">
        <text>a 5'-end (N(2),N(7)-dimethyl 5'-triphosphoguanosine)-ribonucleoside in snRNA + S-adenosyl-L-methionine = a 5'-end (N(2),N(2),N(7)-trimethyl 5'-triphosphoguanosine)-ribonucleoside in snRNA + S-adenosyl-L-homocysteine + H(+)</text>
        <dbReference type="Rhea" id="RHEA:78479"/>
        <dbReference type="Rhea" id="RHEA-COMP:19087"/>
        <dbReference type="Rhea" id="RHEA-COMP:19089"/>
        <dbReference type="ChEBI" id="CHEBI:15378"/>
        <dbReference type="ChEBI" id="CHEBI:57856"/>
        <dbReference type="ChEBI" id="CHEBI:59789"/>
        <dbReference type="ChEBI" id="CHEBI:167623"/>
        <dbReference type="ChEBI" id="CHEBI:172880"/>
    </reaction>
    <physiologicalReaction direction="left-to-right" evidence="5">
        <dbReference type="Rhea" id="RHEA:78480"/>
    </physiologicalReaction>
</comment>
<dbReference type="OMA" id="NDHFSMQ"/>
<dbReference type="EMBL" id="AGNL01029009">
    <property type="protein sequence ID" value="EJK57228.1"/>
    <property type="molecule type" value="Genomic_DNA"/>
</dbReference>
<dbReference type="AlphaFoldDB" id="K0RTS9"/>
<feature type="region of interest" description="Disordered" evidence="8">
    <location>
        <begin position="191"/>
        <end position="214"/>
    </location>
</feature>
<protein>
    <recommendedName>
        <fullName evidence="1">Trimethylguanosine synthase</fullName>
    </recommendedName>
    <alternativeName>
        <fullName evidence="7">Cap-specific guanine-N(2) methyltransferase</fullName>
    </alternativeName>
</protein>
<comment type="similarity">
    <text evidence="2">Belongs to the methyltransferase superfamily. Trimethylguanosine synthase family.</text>
</comment>
<dbReference type="GO" id="GO:0071164">
    <property type="term" value="F:RNA cap trimethylguanosine synthase activity"/>
    <property type="evidence" value="ECO:0007669"/>
    <property type="project" value="TreeGrafter"/>
</dbReference>
<dbReference type="InterPro" id="IPR019012">
    <property type="entry name" value="RNA_cap_Gua-N2-MeTrfase"/>
</dbReference>
<feature type="compositionally biased region" description="Basic and acidic residues" evidence="8">
    <location>
        <begin position="308"/>
        <end position="318"/>
    </location>
</feature>
<proteinExistence type="inferred from homology"/>
<dbReference type="PANTHER" id="PTHR14741:SF32">
    <property type="entry name" value="TRIMETHYLGUANOSINE SYNTHASE"/>
    <property type="match status" value="1"/>
</dbReference>
<feature type="region of interest" description="Disordered" evidence="8">
    <location>
        <begin position="1"/>
        <end position="77"/>
    </location>
</feature>
<comment type="catalytic activity">
    <reaction evidence="6">
        <text>a 5'-end (N(7)-methyl 5'-triphosphoguanosine)-ribonucleoside in snRNA + S-adenosyl-L-methionine = a 5'-end (N(2),N(7)-dimethyl 5'-triphosphoguanosine)-ribonucleoside in snRNA + S-adenosyl-L-homocysteine + H(+)</text>
        <dbReference type="Rhea" id="RHEA:78471"/>
        <dbReference type="Rhea" id="RHEA-COMP:19085"/>
        <dbReference type="Rhea" id="RHEA-COMP:19087"/>
        <dbReference type="ChEBI" id="CHEBI:15378"/>
        <dbReference type="ChEBI" id="CHEBI:57856"/>
        <dbReference type="ChEBI" id="CHEBI:59789"/>
        <dbReference type="ChEBI" id="CHEBI:156461"/>
        <dbReference type="ChEBI" id="CHEBI:172880"/>
    </reaction>
    <physiologicalReaction direction="left-to-right" evidence="6">
        <dbReference type="Rhea" id="RHEA:78472"/>
    </physiologicalReaction>
</comment>
<organism evidence="9 10">
    <name type="scientific">Thalassiosira oceanica</name>
    <name type="common">Marine diatom</name>
    <dbReference type="NCBI Taxonomy" id="159749"/>
    <lineage>
        <taxon>Eukaryota</taxon>
        <taxon>Sar</taxon>
        <taxon>Stramenopiles</taxon>
        <taxon>Ochrophyta</taxon>
        <taxon>Bacillariophyta</taxon>
        <taxon>Coscinodiscophyceae</taxon>
        <taxon>Thalassiosirophycidae</taxon>
        <taxon>Thalassiosirales</taxon>
        <taxon>Thalassiosiraceae</taxon>
        <taxon>Thalassiosira</taxon>
    </lineage>
</organism>
<comment type="catalytic activity">
    <reaction evidence="3">
        <text>a 5'-end (N(2),N(7)-dimethyl 5'-triphosphoguanosine)-ribonucleoside in snoRNA + S-adenosyl-L-methionine = a 5'-end (N(2),N(2),N(7)-trimethyl 5'-triphosphoguanosine)-ribonucleoside in snoRNA + S-adenosyl-L-homocysteine + H(+)</text>
        <dbReference type="Rhea" id="RHEA:78507"/>
        <dbReference type="Rhea" id="RHEA-COMP:19088"/>
        <dbReference type="Rhea" id="RHEA-COMP:19090"/>
        <dbReference type="ChEBI" id="CHEBI:15378"/>
        <dbReference type="ChEBI" id="CHEBI:57856"/>
        <dbReference type="ChEBI" id="CHEBI:59789"/>
        <dbReference type="ChEBI" id="CHEBI:167623"/>
        <dbReference type="ChEBI" id="CHEBI:172880"/>
    </reaction>
    <physiologicalReaction direction="left-to-right" evidence="3">
        <dbReference type="Rhea" id="RHEA:78508"/>
    </physiologicalReaction>
</comment>
<dbReference type="eggNOG" id="KOG2730">
    <property type="taxonomic scope" value="Eukaryota"/>
</dbReference>
<comment type="caution">
    <text evidence="9">The sequence shown here is derived from an EMBL/GenBank/DDBJ whole genome shotgun (WGS) entry which is preliminary data.</text>
</comment>
<dbReference type="Proteomes" id="UP000266841">
    <property type="component" value="Unassembled WGS sequence"/>
</dbReference>
<feature type="region of interest" description="Disordered" evidence="8">
    <location>
        <begin position="113"/>
        <end position="155"/>
    </location>
</feature>
<evidence type="ECO:0000256" key="6">
    <source>
        <dbReference type="ARBA" id="ARBA00049075"/>
    </source>
</evidence>
<evidence type="ECO:0000256" key="3">
    <source>
        <dbReference type="ARBA" id="ARBA00047418"/>
    </source>
</evidence>
<dbReference type="PANTHER" id="PTHR14741">
    <property type="entry name" value="S-ADENOSYLMETHIONINE-DEPENDENT METHYLTRANSFERASE RELATED"/>
    <property type="match status" value="1"/>
</dbReference>
<evidence type="ECO:0000313" key="9">
    <source>
        <dbReference type="EMBL" id="EJK57228.1"/>
    </source>
</evidence>
<dbReference type="CDD" id="cd02440">
    <property type="entry name" value="AdoMet_MTases"/>
    <property type="match status" value="1"/>
</dbReference>
<evidence type="ECO:0000256" key="4">
    <source>
        <dbReference type="ARBA" id="ARBA00048740"/>
    </source>
</evidence>
<accession>K0RTS9</accession>
<dbReference type="Pfam" id="PF09445">
    <property type="entry name" value="Methyltransf_15"/>
    <property type="match status" value="1"/>
</dbReference>
<evidence type="ECO:0000256" key="7">
    <source>
        <dbReference type="ARBA" id="ARBA00049790"/>
    </source>
</evidence>
<dbReference type="InterPro" id="IPR029063">
    <property type="entry name" value="SAM-dependent_MTases_sf"/>
</dbReference>
<keyword evidence="10" id="KW-1185">Reference proteome</keyword>
<gene>
    <name evidence="9" type="ORF">THAOC_22751</name>
</gene>
<comment type="catalytic activity">
    <reaction evidence="4">
        <text>a 5'-end (N(7)-methyl 5'-triphosphoguanosine)-ribonucleoside in snoRNA + S-adenosyl-L-methionine = a 5'-end (N(2),N(7)-dimethyl 5'-triphosphoguanosine)-ribonucleoside in snoRNA + S-adenosyl-L-homocysteine + H(+)</text>
        <dbReference type="Rhea" id="RHEA:78475"/>
        <dbReference type="Rhea" id="RHEA-COMP:19086"/>
        <dbReference type="Rhea" id="RHEA-COMP:19088"/>
        <dbReference type="ChEBI" id="CHEBI:15378"/>
        <dbReference type="ChEBI" id="CHEBI:57856"/>
        <dbReference type="ChEBI" id="CHEBI:59789"/>
        <dbReference type="ChEBI" id="CHEBI:156461"/>
        <dbReference type="ChEBI" id="CHEBI:172880"/>
    </reaction>
    <physiologicalReaction direction="left-to-right" evidence="4">
        <dbReference type="Rhea" id="RHEA:78476"/>
    </physiologicalReaction>
</comment>
<reference evidence="9 10" key="1">
    <citation type="journal article" date="2012" name="Genome Biol.">
        <title>Genome and low-iron response of an oceanic diatom adapted to chronic iron limitation.</title>
        <authorList>
            <person name="Lommer M."/>
            <person name="Specht M."/>
            <person name="Roy A.S."/>
            <person name="Kraemer L."/>
            <person name="Andreson R."/>
            <person name="Gutowska M.A."/>
            <person name="Wolf J."/>
            <person name="Bergner S.V."/>
            <person name="Schilhabel M.B."/>
            <person name="Klostermeier U.C."/>
            <person name="Beiko R.G."/>
            <person name="Rosenstiel P."/>
            <person name="Hippler M."/>
            <person name="Laroche J."/>
        </authorList>
    </citation>
    <scope>NUCLEOTIDE SEQUENCE [LARGE SCALE GENOMIC DNA]</scope>
    <source>
        <strain evidence="9 10">CCMP1005</strain>
    </source>
</reference>
<dbReference type="SUPFAM" id="SSF53335">
    <property type="entry name" value="S-adenosyl-L-methionine-dependent methyltransferases"/>
    <property type="match status" value="1"/>
</dbReference>
<evidence type="ECO:0000256" key="2">
    <source>
        <dbReference type="ARBA" id="ARBA00025783"/>
    </source>
</evidence>
<dbReference type="OrthoDB" id="194443at2759"/>
<evidence type="ECO:0000256" key="1">
    <source>
        <dbReference type="ARBA" id="ARBA00018517"/>
    </source>
</evidence>
<dbReference type="GO" id="GO:0005634">
    <property type="term" value="C:nucleus"/>
    <property type="evidence" value="ECO:0007669"/>
    <property type="project" value="TreeGrafter"/>
</dbReference>
<feature type="compositionally biased region" description="Basic and acidic residues" evidence="8">
    <location>
        <begin position="17"/>
        <end position="35"/>
    </location>
</feature>